<evidence type="ECO:0000256" key="8">
    <source>
        <dbReference type="ARBA" id="ARBA00023014"/>
    </source>
</evidence>
<name>A0A1F7WFG8_9BACT</name>
<evidence type="ECO:0000256" key="1">
    <source>
        <dbReference type="ARBA" id="ARBA00001933"/>
    </source>
</evidence>
<keyword evidence="4" id="KW-0808">Transferase</keyword>
<feature type="domain" description="Aminotransferase class V" evidence="11">
    <location>
        <begin position="4"/>
        <end position="378"/>
    </location>
</feature>
<dbReference type="PROSITE" id="PS00595">
    <property type="entry name" value="AA_TRANSFER_CLASS_5"/>
    <property type="match status" value="1"/>
</dbReference>
<organism evidence="12 13">
    <name type="scientific">Candidatus Uhrbacteria bacterium RIFOXYC2_FULL_47_19</name>
    <dbReference type="NCBI Taxonomy" id="1802424"/>
    <lineage>
        <taxon>Bacteria</taxon>
        <taxon>Candidatus Uhriibacteriota</taxon>
    </lineage>
</organism>
<evidence type="ECO:0000256" key="7">
    <source>
        <dbReference type="ARBA" id="ARBA00023004"/>
    </source>
</evidence>
<keyword evidence="7" id="KW-0408">Iron</keyword>
<dbReference type="Pfam" id="PF00266">
    <property type="entry name" value="Aminotran_5"/>
    <property type="match status" value="1"/>
</dbReference>
<evidence type="ECO:0000256" key="10">
    <source>
        <dbReference type="RuleBase" id="RU004504"/>
    </source>
</evidence>
<evidence type="ECO:0000313" key="12">
    <source>
        <dbReference type="EMBL" id="OGM00795.1"/>
    </source>
</evidence>
<dbReference type="SUPFAM" id="SSF53383">
    <property type="entry name" value="PLP-dependent transferases"/>
    <property type="match status" value="1"/>
</dbReference>
<evidence type="ECO:0000256" key="4">
    <source>
        <dbReference type="ARBA" id="ARBA00022679"/>
    </source>
</evidence>
<dbReference type="Proteomes" id="UP000176988">
    <property type="component" value="Unassembled WGS sequence"/>
</dbReference>
<dbReference type="STRING" id="1802424.A2480_01165"/>
<dbReference type="PANTHER" id="PTHR11601">
    <property type="entry name" value="CYSTEINE DESULFURYLASE FAMILY MEMBER"/>
    <property type="match status" value="1"/>
</dbReference>
<proteinExistence type="inferred from homology"/>
<comment type="similarity">
    <text evidence="2">Belongs to the class-V pyridoxal-phosphate-dependent aminotransferase family. NifS/IscS subfamily.</text>
</comment>
<dbReference type="InterPro" id="IPR000192">
    <property type="entry name" value="Aminotrans_V_dom"/>
</dbReference>
<dbReference type="GO" id="GO:0046872">
    <property type="term" value="F:metal ion binding"/>
    <property type="evidence" value="ECO:0007669"/>
    <property type="project" value="UniProtKB-KW"/>
</dbReference>
<dbReference type="PANTHER" id="PTHR11601:SF34">
    <property type="entry name" value="CYSTEINE DESULFURASE"/>
    <property type="match status" value="1"/>
</dbReference>
<dbReference type="EC" id="2.8.1.7" evidence="3"/>
<dbReference type="GO" id="GO:0051536">
    <property type="term" value="F:iron-sulfur cluster binding"/>
    <property type="evidence" value="ECO:0007669"/>
    <property type="project" value="UniProtKB-KW"/>
</dbReference>
<dbReference type="EMBL" id="MGFG01000024">
    <property type="protein sequence ID" value="OGM00795.1"/>
    <property type="molecule type" value="Genomic_DNA"/>
</dbReference>
<evidence type="ECO:0000256" key="6">
    <source>
        <dbReference type="ARBA" id="ARBA00022898"/>
    </source>
</evidence>
<dbReference type="InterPro" id="IPR015424">
    <property type="entry name" value="PyrdxlP-dep_Trfase"/>
</dbReference>
<dbReference type="InterPro" id="IPR015422">
    <property type="entry name" value="PyrdxlP-dep_Trfase_small"/>
</dbReference>
<dbReference type="InterPro" id="IPR016454">
    <property type="entry name" value="Cysteine_dSase"/>
</dbReference>
<dbReference type="Gene3D" id="3.40.640.10">
    <property type="entry name" value="Type I PLP-dependent aspartate aminotransferase-like (Major domain)"/>
    <property type="match status" value="1"/>
</dbReference>
<dbReference type="GO" id="GO:0031071">
    <property type="term" value="F:cysteine desulfurase activity"/>
    <property type="evidence" value="ECO:0007669"/>
    <property type="project" value="UniProtKB-EC"/>
</dbReference>
<dbReference type="AlphaFoldDB" id="A0A1F7WFG8"/>
<keyword evidence="8" id="KW-0411">Iron-sulfur</keyword>
<accession>A0A1F7WFG8</accession>
<evidence type="ECO:0000256" key="9">
    <source>
        <dbReference type="ARBA" id="ARBA00050776"/>
    </source>
</evidence>
<evidence type="ECO:0000313" key="13">
    <source>
        <dbReference type="Proteomes" id="UP000176988"/>
    </source>
</evidence>
<comment type="cofactor">
    <cofactor evidence="1 10">
        <name>pyridoxal 5'-phosphate</name>
        <dbReference type="ChEBI" id="CHEBI:597326"/>
    </cofactor>
</comment>
<dbReference type="InterPro" id="IPR015421">
    <property type="entry name" value="PyrdxlP-dep_Trfase_major"/>
</dbReference>
<reference evidence="12 13" key="1">
    <citation type="journal article" date="2016" name="Nat. Commun.">
        <title>Thousands of microbial genomes shed light on interconnected biogeochemical processes in an aquifer system.</title>
        <authorList>
            <person name="Anantharaman K."/>
            <person name="Brown C.T."/>
            <person name="Hug L.A."/>
            <person name="Sharon I."/>
            <person name="Castelle C.J."/>
            <person name="Probst A.J."/>
            <person name="Thomas B.C."/>
            <person name="Singh A."/>
            <person name="Wilkins M.J."/>
            <person name="Karaoz U."/>
            <person name="Brodie E.L."/>
            <person name="Williams K.H."/>
            <person name="Hubbard S.S."/>
            <person name="Banfield J.F."/>
        </authorList>
    </citation>
    <scope>NUCLEOTIDE SEQUENCE [LARGE SCALE GENOMIC DNA]</scope>
</reference>
<evidence type="ECO:0000259" key="11">
    <source>
        <dbReference type="Pfam" id="PF00266"/>
    </source>
</evidence>
<dbReference type="Gene3D" id="1.10.260.50">
    <property type="match status" value="1"/>
</dbReference>
<dbReference type="InterPro" id="IPR020578">
    <property type="entry name" value="Aminotrans_V_PyrdxlP_BS"/>
</dbReference>
<comment type="catalytic activity">
    <reaction evidence="9">
        <text>(sulfur carrier)-H + L-cysteine = (sulfur carrier)-SH + L-alanine</text>
        <dbReference type="Rhea" id="RHEA:43892"/>
        <dbReference type="Rhea" id="RHEA-COMP:14737"/>
        <dbReference type="Rhea" id="RHEA-COMP:14739"/>
        <dbReference type="ChEBI" id="CHEBI:29917"/>
        <dbReference type="ChEBI" id="CHEBI:35235"/>
        <dbReference type="ChEBI" id="CHEBI:57972"/>
        <dbReference type="ChEBI" id="CHEBI:64428"/>
        <dbReference type="EC" id="2.8.1.7"/>
    </reaction>
</comment>
<sequence>MTPIYFDYAASNPIDPRVKEAVESSLTLVGNPSSIHLFGRQCLAAIDHARRSVAESLGVDASEIVFTSGATEANSMALWGYFRRLRELYGSSTELRLAISPLEHASVRTAVTRLESELGVIVDQIPVDADGVIDVTKISTMLTPATVMVCVMWANNIIGSLQPIASIGDIVVSERKRRDPSGLPILLMTDAVQALRTEDVQPRDASVDLMTLSGHKIYATKGVGALYVRRGVDLSSVVAGGGQESGRRGGTENLPGIIGLGVAAELLRAERQIDRKLIESLTTKLRSSLREIRGLTVYGDPSKTVPGIIFFVVNGVDGGTIALKLDSSGFAVSTGSACDAGQHKISPTLESICSGQALRYGGVRVSIGRFTTEAEVMDLIFAIRTSLSK</sequence>
<evidence type="ECO:0000256" key="5">
    <source>
        <dbReference type="ARBA" id="ARBA00022723"/>
    </source>
</evidence>
<evidence type="ECO:0000256" key="2">
    <source>
        <dbReference type="ARBA" id="ARBA00006490"/>
    </source>
</evidence>
<dbReference type="Gene3D" id="3.90.1150.10">
    <property type="entry name" value="Aspartate Aminotransferase, domain 1"/>
    <property type="match status" value="1"/>
</dbReference>
<keyword evidence="6" id="KW-0663">Pyridoxal phosphate</keyword>
<gene>
    <name evidence="12" type="ORF">A2480_01165</name>
</gene>
<keyword evidence="5" id="KW-0479">Metal-binding</keyword>
<evidence type="ECO:0000256" key="3">
    <source>
        <dbReference type="ARBA" id="ARBA00012239"/>
    </source>
</evidence>
<comment type="caution">
    <text evidence="12">The sequence shown here is derived from an EMBL/GenBank/DDBJ whole genome shotgun (WGS) entry which is preliminary data.</text>
</comment>
<protein>
    <recommendedName>
        <fullName evidence="3">cysteine desulfurase</fullName>
        <ecNumber evidence="3">2.8.1.7</ecNumber>
    </recommendedName>
</protein>
<dbReference type="PIRSF" id="PIRSF005572">
    <property type="entry name" value="NifS"/>
    <property type="match status" value="1"/>
</dbReference>